<dbReference type="SFLD" id="SFLDG01018">
    <property type="entry name" value="Squalene/Phytoene_Synthase_Lik"/>
    <property type="match status" value="1"/>
</dbReference>
<evidence type="ECO:0000256" key="15">
    <source>
        <dbReference type="ARBA" id="ARBA00023235"/>
    </source>
</evidence>
<accession>A0A2C5YNR1</accession>
<dbReference type="AlphaFoldDB" id="A0A2C5YNR1"/>
<dbReference type="EMBL" id="NJES01000036">
    <property type="protein sequence ID" value="PHH79718.1"/>
    <property type="molecule type" value="Genomic_DNA"/>
</dbReference>
<evidence type="ECO:0000256" key="13">
    <source>
        <dbReference type="ARBA" id="ARBA00022989"/>
    </source>
</evidence>
<evidence type="ECO:0000256" key="8">
    <source>
        <dbReference type="ARBA" id="ARBA00012396"/>
    </source>
</evidence>
<evidence type="ECO:0000256" key="4">
    <source>
        <dbReference type="ARBA" id="ARBA00005172"/>
    </source>
</evidence>
<evidence type="ECO:0000256" key="2">
    <source>
        <dbReference type="ARBA" id="ARBA00004141"/>
    </source>
</evidence>
<feature type="transmembrane region" description="Helical" evidence="19">
    <location>
        <begin position="154"/>
        <end position="171"/>
    </location>
</feature>
<keyword evidence="21" id="KW-1185">Reference proteome</keyword>
<dbReference type="Gene3D" id="1.10.600.10">
    <property type="entry name" value="Farnesyl Diphosphate Synthase"/>
    <property type="match status" value="1"/>
</dbReference>
<comment type="similarity">
    <text evidence="6">In the C-terminal section; belongs to the phytoene/squalene synthase family.</text>
</comment>
<dbReference type="InterPro" id="IPR019845">
    <property type="entry name" value="Squalene/phytoene_synthase_CS"/>
</dbReference>
<comment type="caution">
    <text evidence="20">The sequence shown here is derived from an EMBL/GenBank/DDBJ whole genome shotgun (WGS) entry which is preliminary data.</text>
</comment>
<evidence type="ECO:0000256" key="5">
    <source>
        <dbReference type="ARBA" id="ARBA00008247"/>
    </source>
</evidence>
<dbReference type="UniPathway" id="UPA00799">
    <property type="reaction ID" value="UER00773"/>
</dbReference>
<keyword evidence="12" id="KW-0125">Carotenoid biosynthesis</keyword>
<dbReference type="EC" id="5.5.1.19" evidence="7"/>
<comment type="pathway">
    <text evidence="3">Carotenoid biosynthesis; beta-carotene biosynthesis.</text>
</comment>
<reference evidence="20 21" key="1">
    <citation type="submission" date="2017-06" db="EMBL/GenBank/DDBJ databases">
        <title>Ant-infecting Ophiocordyceps genomes reveal a high diversity of potential behavioral manipulation genes and a possible major role for enterotoxins.</title>
        <authorList>
            <person name="De Bekker C."/>
            <person name="Evans H.C."/>
            <person name="Brachmann A."/>
            <person name="Hughes D.P."/>
        </authorList>
    </citation>
    <scope>NUCLEOTIDE SEQUENCE [LARGE SCALE GENOMIC DNA]</scope>
    <source>
        <strain evidence="20 21">Map16</strain>
    </source>
</reference>
<keyword evidence="11 19" id="KW-0812">Transmembrane</keyword>
<dbReference type="GO" id="GO:0016117">
    <property type="term" value="P:carotenoid biosynthetic process"/>
    <property type="evidence" value="ECO:0007669"/>
    <property type="project" value="UniProtKB-KW"/>
</dbReference>
<keyword evidence="15" id="KW-0413">Isomerase</keyword>
<dbReference type="EC" id="2.5.1.32" evidence="8"/>
<comment type="pathway">
    <text evidence="4">Carotenoid biosynthesis; phytoene biosynthesis; all-trans-phytoene from geranylgeranyl diphosphate: step 1/1.</text>
</comment>
<gene>
    <name evidence="20" type="ORF">CDD80_3961</name>
</gene>
<dbReference type="UniPathway" id="UPA00802"/>
<proteinExistence type="inferred from homology"/>
<dbReference type="NCBIfam" id="TIGR03462">
    <property type="entry name" value="CarR_dom_SF"/>
    <property type="match status" value="1"/>
</dbReference>
<dbReference type="Pfam" id="PF00494">
    <property type="entry name" value="SQS_PSY"/>
    <property type="match status" value="1"/>
</dbReference>
<organism evidence="20 21">
    <name type="scientific">Ophiocordyceps camponoti-rufipedis</name>
    <dbReference type="NCBI Taxonomy" id="2004952"/>
    <lineage>
        <taxon>Eukaryota</taxon>
        <taxon>Fungi</taxon>
        <taxon>Dikarya</taxon>
        <taxon>Ascomycota</taxon>
        <taxon>Pezizomycotina</taxon>
        <taxon>Sordariomycetes</taxon>
        <taxon>Hypocreomycetidae</taxon>
        <taxon>Hypocreales</taxon>
        <taxon>Ophiocordycipitaceae</taxon>
        <taxon>Ophiocordyceps</taxon>
    </lineage>
</organism>
<dbReference type="InterPro" id="IPR017825">
    <property type="entry name" value="Lycopene_cyclase_dom"/>
</dbReference>
<comment type="similarity">
    <text evidence="5">In the N-terminal section; belongs to the lycopene beta-cyclase family.</text>
</comment>
<evidence type="ECO:0000256" key="7">
    <source>
        <dbReference type="ARBA" id="ARBA00012242"/>
    </source>
</evidence>
<evidence type="ECO:0000256" key="9">
    <source>
        <dbReference type="ARBA" id="ARBA00018909"/>
    </source>
</evidence>
<dbReference type="STRING" id="2004952.A0A2C5YNR1"/>
<evidence type="ECO:0000313" key="20">
    <source>
        <dbReference type="EMBL" id="PHH79718.1"/>
    </source>
</evidence>
<feature type="transmembrane region" description="Helical" evidence="19">
    <location>
        <begin position="6"/>
        <end position="25"/>
    </location>
</feature>
<protein>
    <recommendedName>
        <fullName evidence="9">Bifunctional lycopene cyclase/phytoene synthase</fullName>
        <ecNumber evidence="8">2.5.1.32</ecNumber>
        <ecNumber evidence="7">5.5.1.19</ecNumber>
    </recommendedName>
</protein>
<keyword evidence="13 19" id="KW-1133">Transmembrane helix</keyword>
<name>A0A2C5YNR1_9HYPO</name>
<dbReference type="PANTHER" id="PTHR31480">
    <property type="entry name" value="BIFUNCTIONAL LYCOPENE CYCLASE/PHYTOENE SYNTHASE"/>
    <property type="match status" value="1"/>
</dbReference>
<dbReference type="GO" id="GO:0016872">
    <property type="term" value="F:intramolecular lyase activity"/>
    <property type="evidence" value="ECO:0007669"/>
    <property type="project" value="InterPro"/>
</dbReference>
<dbReference type="SFLD" id="SFLDS00005">
    <property type="entry name" value="Isoprenoid_Synthase_Type_I"/>
    <property type="match status" value="1"/>
</dbReference>
<evidence type="ECO:0000256" key="12">
    <source>
        <dbReference type="ARBA" id="ARBA00022746"/>
    </source>
</evidence>
<evidence type="ECO:0000256" key="6">
    <source>
        <dbReference type="ARBA" id="ARBA00008406"/>
    </source>
</evidence>
<evidence type="ECO:0000256" key="17">
    <source>
        <dbReference type="ARBA" id="ARBA00029313"/>
    </source>
</evidence>
<evidence type="ECO:0000256" key="11">
    <source>
        <dbReference type="ARBA" id="ARBA00022692"/>
    </source>
</evidence>
<keyword evidence="10" id="KW-0808">Transferase</keyword>
<evidence type="ECO:0000256" key="16">
    <source>
        <dbReference type="ARBA" id="ARBA00023268"/>
    </source>
</evidence>
<dbReference type="SUPFAM" id="SSF48576">
    <property type="entry name" value="Terpenoid synthases"/>
    <property type="match status" value="1"/>
</dbReference>
<feature type="transmembrane region" description="Helical" evidence="19">
    <location>
        <begin position="32"/>
        <end position="51"/>
    </location>
</feature>
<evidence type="ECO:0000256" key="10">
    <source>
        <dbReference type="ARBA" id="ARBA00022679"/>
    </source>
</evidence>
<evidence type="ECO:0000256" key="19">
    <source>
        <dbReference type="SAM" id="Phobius"/>
    </source>
</evidence>
<evidence type="ECO:0000256" key="1">
    <source>
        <dbReference type="ARBA" id="ARBA00001805"/>
    </source>
</evidence>
<dbReference type="GO" id="GO:0016765">
    <property type="term" value="F:transferase activity, transferring alkyl or aryl (other than methyl) groups"/>
    <property type="evidence" value="ECO:0007669"/>
    <property type="project" value="InterPro"/>
</dbReference>
<comment type="catalytic activity">
    <reaction evidence="18">
        <text>all-trans-lycopene = gamma-carotene</text>
        <dbReference type="Rhea" id="RHEA:32219"/>
        <dbReference type="ChEBI" id="CHEBI:15948"/>
        <dbReference type="ChEBI" id="CHEBI:27740"/>
        <dbReference type="EC" id="5.5.1.19"/>
    </reaction>
</comment>
<dbReference type="InterPro" id="IPR002060">
    <property type="entry name" value="Squ/phyt_synthse"/>
</dbReference>
<dbReference type="GO" id="GO:0016020">
    <property type="term" value="C:membrane"/>
    <property type="evidence" value="ECO:0007669"/>
    <property type="project" value="UniProtKB-SubCell"/>
</dbReference>
<keyword evidence="16" id="KW-0511">Multifunctional enzyme</keyword>
<feature type="transmembrane region" description="Helical" evidence="19">
    <location>
        <begin position="110"/>
        <end position="128"/>
    </location>
</feature>
<evidence type="ECO:0000313" key="21">
    <source>
        <dbReference type="Proteomes" id="UP000226431"/>
    </source>
</evidence>
<dbReference type="Proteomes" id="UP000226431">
    <property type="component" value="Unassembled WGS sequence"/>
</dbReference>
<evidence type="ECO:0000256" key="14">
    <source>
        <dbReference type="ARBA" id="ARBA00023136"/>
    </source>
</evidence>
<evidence type="ECO:0000256" key="3">
    <source>
        <dbReference type="ARBA" id="ARBA00005089"/>
    </source>
</evidence>
<dbReference type="PROSITE" id="PS01045">
    <property type="entry name" value="SQUALEN_PHYTOEN_SYN_2"/>
    <property type="match status" value="1"/>
</dbReference>
<dbReference type="InterPro" id="IPR008949">
    <property type="entry name" value="Isoprenoid_synthase_dom_sf"/>
</dbReference>
<keyword evidence="14 19" id="KW-0472">Membrane</keyword>
<sequence length="525" mass="58568">MGFAHLTWTVPPAVLMTGLYWPFLTRLELYKILTLIGIAIVATTPWDSYLIRSSIWTYPPDAIAGPTLFSIPLEEFFFFIVQTYNTSLLYVLSTKPLVLPTYLRRRPRALAVDCVVLAVVFVAAVAAVRRGTWVIEKNTKLDFQVMGSLDIEEAFFFLITNVLIVMGLVAIDHAVALAEYDAAASPADKLHLPSYGSIMISYLRGRREPLDLVFLQSLADAVDLTSKKSQSMFIGSAIFEGAYSFYRTVDDLVDEAPDHDAARFAIQQCSEAIKARFGSRWKQADGLQYNWQESVSGLKEEQLPPCLRSSVAQLPASRLTPEPLSYLLDGMQTDLAFSAPTKNYPIETEKDLERYAYNVAGSVAAAILGLVSHYYPSTCPELQQRVLQAGEAMGCALQYVNIARDVGRDAAIGRVYMPTSWLRSEGLTAAEVVTDPCRSQVVKLRRRMLEKAEKTYEANVGAIHELPREIRGPMLTVVDSYLAIGKTVRVLPVESLGWTRKTRLPLLRRLVVVRQALIKAGKRRE</sequence>
<evidence type="ECO:0000256" key="18">
    <source>
        <dbReference type="ARBA" id="ARBA00029335"/>
    </source>
</evidence>
<comment type="subcellular location">
    <subcellularLocation>
        <location evidence="2">Membrane</location>
        <topology evidence="2">Multi-pass membrane protein</topology>
    </subcellularLocation>
</comment>
<dbReference type="GO" id="GO:0045436">
    <property type="term" value="F:lycopene beta cyclase activity"/>
    <property type="evidence" value="ECO:0007669"/>
    <property type="project" value="UniProtKB-ARBA"/>
</dbReference>
<dbReference type="OrthoDB" id="4915790at2759"/>
<comment type="catalytic activity">
    <reaction evidence="1">
        <text>2 (2E,6E,10E)-geranylgeranyl diphosphate = 15-cis-phytoene + 2 diphosphate</text>
        <dbReference type="Rhea" id="RHEA:34475"/>
        <dbReference type="ChEBI" id="CHEBI:27787"/>
        <dbReference type="ChEBI" id="CHEBI:33019"/>
        <dbReference type="ChEBI" id="CHEBI:58756"/>
        <dbReference type="EC" id="2.5.1.32"/>
    </reaction>
</comment>
<comment type="catalytic activity">
    <reaction evidence="17">
        <text>gamma-carotene = all-trans-beta-carotene</text>
        <dbReference type="Rhea" id="RHEA:32239"/>
        <dbReference type="ChEBI" id="CHEBI:17579"/>
        <dbReference type="ChEBI" id="CHEBI:27740"/>
        <dbReference type="EC" id="5.5.1.19"/>
    </reaction>
</comment>